<dbReference type="GO" id="GO:0004930">
    <property type="term" value="F:G protein-coupled receptor activity"/>
    <property type="evidence" value="ECO:0007669"/>
    <property type="project" value="InterPro"/>
</dbReference>
<keyword evidence="3 6" id="KW-0812">Transmembrane</keyword>
<feature type="transmembrane region" description="Helical" evidence="6">
    <location>
        <begin position="32"/>
        <end position="56"/>
    </location>
</feature>
<dbReference type="PROSITE" id="PS50262">
    <property type="entry name" value="G_PROTEIN_RECEP_F1_2"/>
    <property type="match status" value="1"/>
</dbReference>
<dbReference type="InterPro" id="IPR017452">
    <property type="entry name" value="GPCR_Rhodpsn_7TM"/>
</dbReference>
<dbReference type="Gene3D" id="1.20.1070.10">
    <property type="entry name" value="Rhodopsin 7-helix transmembrane proteins"/>
    <property type="match status" value="1"/>
</dbReference>
<proteinExistence type="predicted"/>
<feature type="transmembrane region" description="Helical" evidence="6">
    <location>
        <begin position="139"/>
        <end position="167"/>
    </location>
</feature>
<evidence type="ECO:0000313" key="9">
    <source>
        <dbReference type="Proteomes" id="UP001159428"/>
    </source>
</evidence>
<evidence type="ECO:0000256" key="6">
    <source>
        <dbReference type="SAM" id="Phobius"/>
    </source>
</evidence>
<feature type="transmembrane region" description="Helical" evidence="6">
    <location>
        <begin position="108"/>
        <end position="127"/>
    </location>
</feature>
<dbReference type="SUPFAM" id="SSF81321">
    <property type="entry name" value="Family A G protein-coupled receptor-like"/>
    <property type="match status" value="1"/>
</dbReference>
<dbReference type="CDD" id="cd00637">
    <property type="entry name" value="7tm_classA_rhodopsin-like"/>
    <property type="match status" value="1"/>
</dbReference>
<keyword evidence="2" id="KW-1003">Cell membrane</keyword>
<feature type="transmembrane region" description="Helical" evidence="6">
    <location>
        <begin position="233"/>
        <end position="254"/>
    </location>
</feature>
<evidence type="ECO:0000313" key="8">
    <source>
        <dbReference type="EMBL" id="CAH3123674.1"/>
    </source>
</evidence>
<dbReference type="InterPro" id="IPR000276">
    <property type="entry name" value="GPCR_Rhodpsn"/>
</dbReference>
<dbReference type="AlphaFoldDB" id="A0AAU9WRR8"/>
<feature type="transmembrane region" description="Helical" evidence="6">
    <location>
        <begin position="266"/>
        <end position="285"/>
    </location>
</feature>
<feature type="transmembrane region" description="Helical" evidence="6">
    <location>
        <begin position="173"/>
        <end position="199"/>
    </location>
</feature>
<sequence length="307" mass="34879">MANFSLASLTSASNTTSGESNAADVSLEVSDVITLILNAITCPFTVLLNVLVIMAVKRRSRLQTNSNILLTRLAIIDASTGLLGQPTFILWQIFLLLGVSSSVVIKNLHFDVMSTLLVASCFHLMMVTFERLIAMKFTMYYLIIVTDSTINLAVLLVWIMSLIIGFFRMIKNLQIFFFLSSIVISSCIFSVTFSYMILYHETSRHKKKMKAQQLRLEELETFTRENKALKTTVFVVGAVFICFLPVCFCFMLLTPGIYDVCIINEALMQTFAMINSFVNPLIYCWRQKEMRKFVFRIRTHAVHSVSE</sequence>
<gene>
    <name evidence="8" type="ORF">PMEA_00011700</name>
</gene>
<comment type="subcellular location">
    <subcellularLocation>
        <location evidence="1">Cell membrane</location>
        <topology evidence="1">Multi-pass membrane protein</topology>
    </subcellularLocation>
</comment>
<comment type="caution">
    <text evidence="8">The sequence shown here is derived from an EMBL/GenBank/DDBJ whole genome shotgun (WGS) entry which is preliminary data.</text>
</comment>
<dbReference type="Proteomes" id="UP001159428">
    <property type="component" value="Unassembled WGS sequence"/>
</dbReference>
<protein>
    <recommendedName>
        <fullName evidence="7">G-protein coupled receptors family 1 profile domain-containing protein</fullName>
    </recommendedName>
</protein>
<dbReference type="EMBL" id="CALNXJ010000020">
    <property type="protein sequence ID" value="CAH3123674.1"/>
    <property type="molecule type" value="Genomic_DNA"/>
</dbReference>
<feature type="domain" description="G-protein coupled receptors family 1 profile" evidence="7">
    <location>
        <begin position="48"/>
        <end position="283"/>
    </location>
</feature>
<evidence type="ECO:0000256" key="2">
    <source>
        <dbReference type="ARBA" id="ARBA00022475"/>
    </source>
</evidence>
<organism evidence="8 9">
    <name type="scientific">Pocillopora meandrina</name>
    <dbReference type="NCBI Taxonomy" id="46732"/>
    <lineage>
        <taxon>Eukaryota</taxon>
        <taxon>Metazoa</taxon>
        <taxon>Cnidaria</taxon>
        <taxon>Anthozoa</taxon>
        <taxon>Hexacorallia</taxon>
        <taxon>Scleractinia</taxon>
        <taxon>Astrocoeniina</taxon>
        <taxon>Pocilloporidae</taxon>
        <taxon>Pocillopora</taxon>
    </lineage>
</organism>
<evidence type="ECO:0000256" key="1">
    <source>
        <dbReference type="ARBA" id="ARBA00004651"/>
    </source>
</evidence>
<keyword evidence="4 6" id="KW-1133">Transmembrane helix</keyword>
<dbReference type="PRINTS" id="PR00237">
    <property type="entry name" value="GPCRRHODOPSN"/>
</dbReference>
<feature type="transmembrane region" description="Helical" evidence="6">
    <location>
        <begin position="68"/>
        <end position="96"/>
    </location>
</feature>
<keyword evidence="5 6" id="KW-0472">Membrane</keyword>
<keyword evidence="9" id="KW-1185">Reference proteome</keyword>
<dbReference type="GO" id="GO:0005886">
    <property type="term" value="C:plasma membrane"/>
    <property type="evidence" value="ECO:0007669"/>
    <property type="project" value="UniProtKB-SubCell"/>
</dbReference>
<dbReference type="PANTHER" id="PTHR22750">
    <property type="entry name" value="G-PROTEIN COUPLED RECEPTOR"/>
    <property type="match status" value="1"/>
</dbReference>
<dbReference type="Pfam" id="PF00001">
    <property type="entry name" value="7tm_1"/>
    <property type="match status" value="2"/>
</dbReference>
<evidence type="ECO:0000256" key="5">
    <source>
        <dbReference type="ARBA" id="ARBA00023136"/>
    </source>
</evidence>
<reference evidence="8 9" key="1">
    <citation type="submission" date="2022-05" db="EMBL/GenBank/DDBJ databases">
        <authorList>
            <consortium name="Genoscope - CEA"/>
            <person name="William W."/>
        </authorList>
    </citation>
    <scope>NUCLEOTIDE SEQUENCE [LARGE SCALE GENOMIC DNA]</scope>
</reference>
<name>A0AAU9WRR8_9CNID</name>
<accession>A0AAU9WRR8</accession>
<evidence type="ECO:0000259" key="7">
    <source>
        <dbReference type="PROSITE" id="PS50262"/>
    </source>
</evidence>
<evidence type="ECO:0000256" key="4">
    <source>
        <dbReference type="ARBA" id="ARBA00022989"/>
    </source>
</evidence>
<evidence type="ECO:0000256" key="3">
    <source>
        <dbReference type="ARBA" id="ARBA00022692"/>
    </source>
</evidence>